<sequence length="494" mass="56775">MKNARERDMISAICFEMEAAGLMNEFRCIVIRGVSDYADSHKNDVWHPYAVAAAAAVAKELLSYLEASKTTVQLSPVAAALEAFYTEGRRLAIQHISGQPLPMSHCFINLAVVKRSQHVSKQPRSRPERPFETPPKPKRILTEGRAGVGKSTLCKKIIFELIHHHLWKDLFDWVFWVPSRNLRRKSQTMTAYNTENMFYEEYFSQQPDGKAQAHALWLTVNEPCVCEWVLFILDGLDEVSREWDMGTPMHEFVSHLLEQPQVIITTRPRPSDHIDIGAVDLELEAIGFRSKQVKEYIRNTEIVPDIGVSREIESFLQDHALLQSLVRIPIQLDALCYSWERNIWGDRPQTMTSLYQSIVSKIWRKDILQLGIRDDQGHRLTEGAVEDIHQLDIENYVAKEINLIEGLAFHGLANDTIEFQKEDRASICRLLKQHEEELPRMSERVRRKVSFLRTSEDNAHNSRHSLQLSASDLPRVLRGTLFCQALDTRQASSL</sequence>
<dbReference type="InterPro" id="IPR035994">
    <property type="entry name" value="Nucleoside_phosphorylase_sf"/>
</dbReference>
<dbReference type="EMBL" id="KZ824625">
    <property type="protein sequence ID" value="RAK81457.1"/>
    <property type="molecule type" value="Genomic_DNA"/>
</dbReference>
<dbReference type="AlphaFoldDB" id="A0A8G1RWQ9"/>
<dbReference type="Proteomes" id="UP000249789">
    <property type="component" value="Unassembled WGS sequence"/>
</dbReference>
<dbReference type="SUPFAM" id="SSF53167">
    <property type="entry name" value="Purine and uridine phosphorylases"/>
    <property type="match status" value="1"/>
</dbReference>
<dbReference type="Gene3D" id="3.40.50.1580">
    <property type="entry name" value="Nucleoside phosphorylase domain"/>
    <property type="match status" value="1"/>
</dbReference>
<protein>
    <recommendedName>
        <fullName evidence="2">NACHT domain-containing protein</fullName>
    </recommendedName>
</protein>
<name>A0A8G1RWQ9_9EURO</name>
<dbReference type="PANTHER" id="PTHR46844:SF1">
    <property type="entry name" value="SLR5058 PROTEIN"/>
    <property type="match status" value="1"/>
</dbReference>
<evidence type="ECO:0000259" key="2">
    <source>
        <dbReference type="PROSITE" id="PS50837"/>
    </source>
</evidence>
<keyword evidence="4" id="KW-1185">Reference proteome</keyword>
<dbReference type="VEuPathDB" id="FungiDB:BO72DRAFT_492285"/>
<dbReference type="Pfam" id="PF23238">
    <property type="entry name" value="DUF7068"/>
    <property type="match status" value="1"/>
</dbReference>
<evidence type="ECO:0000313" key="4">
    <source>
        <dbReference type="Proteomes" id="UP000249789"/>
    </source>
</evidence>
<accession>A0A8G1RWQ9</accession>
<dbReference type="SUPFAM" id="SSF52540">
    <property type="entry name" value="P-loop containing nucleoside triphosphate hydrolases"/>
    <property type="match status" value="1"/>
</dbReference>
<dbReference type="GO" id="GO:0003824">
    <property type="term" value="F:catalytic activity"/>
    <property type="evidence" value="ECO:0007669"/>
    <property type="project" value="InterPro"/>
</dbReference>
<evidence type="ECO:0000256" key="1">
    <source>
        <dbReference type="SAM" id="MobiDB-lite"/>
    </source>
</evidence>
<dbReference type="RefSeq" id="XP_040805467.1">
    <property type="nucleotide sequence ID" value="XM_040948279.1"/>
</dbReference>
<dbReference type="PROSITE" id="PS50837">
    <property type="entry name" value="NACHT"/>
    <property type="match status" value="1"/>
</dbReference>
<feature type="domain" description="NACHT" evidence="2">
    <location>
        <begin position="138"/>
        <end position="268"/>
    </location>
</feature>
<evidence type="ECO:0000313" key="3">
    <source>
        <dbReference type="EMBL" id="RAK81457.1"/>
    </source>
</evidence>
<dbReference type="Pfam" id="PF05729">
    <property type="entry name" value="NACHT"/>
    <property type="match status" value="1"/>
</dbReference>
<dbReference type="InterPro" id="IPR055496">
    <property type="entry name" value="DUF7068"/>
</dbReference>
<dbReference type="OrthoDB" id="427518at2759"/>
<gene>
    <name evidence="3" type="ORF">BO72DRAFT_492285</name>
</gene>
<dbReference type="PANTHER" id="PTHR46844">
    <property type="entry name" value="SLR5058 PROTEIN"/>
    <property type="match status" value="1"/>
</dbReference>
<dbReference type="InterPro" id="IPR007111">
    <property type="entry name" value="NACHT_NTPase"/>
</dbReference>
<dbReference type="InterPro" id="IPR027417">
    <property type="entry name" value="P-loop_NTPase"/>
</dbReference>
<dbReference type="GeneID" id="63865612"/>
<proteinExistence type="predicted"/>
<feature type="region of interest" description="Disordered" evidence="1">
    <location>
        <begin position="118"/>
        <end position="139"/>
    </location>
</feature>
<organism evidence="3 4">
    <name type="scientific">Aspergillus fijiensis CBS 313.89</name>
    <dbReference type="NCBI Taxonomy" id="1448319"/>
    <lineage>
        <taxon>Eukaryota</taxon>
        <taxon>Fungi</taxon>
        <taxon>Dikarya</taxon>
        <taxon>Ascomycota</taxon>
        <taxon>Pezizomycotina</taxon>
        <taxon>Eurotiomycetes</taxon>
        <taxon>Eurotiomycetidae</taxon>
        <taxon>Eurotiales</taxon>
        <taxon>Aspergillaceae</taxon>
        <taxon>Aspergillus</taxon>
    </lineage>
</organism>
<dbReference type="Gene3D" id="3.40.50.300">
    <property type="entry name" value="P-loop containing nucleotide triphosphate hydrolases"/>
    <property type="match status" value="1"/>
</dbReference>
<reference evidence="3 4" key="1">
    <citation type="submission" date="2018-02" db="EMBL/GenBank/DDBJ databases">
        <title>The genomes of Aspergillus section Nigri reveals drivers in fungal speciation.</title>
        <authorList>
            <consortium name="DOE Joint Genome Institute"/>
            <person name="Vesth T.C."/>
            <person name="Nybo J."/>
            <person name="Theobald S."/>
            <person name="Brandl J."/>
            <person name="Frisvad J.C."/>
            <person name="Nielsen K.F."/>
            <person name="Lyhne E.K."/>
            <person name="Kogle M.E."/>
            <person name="Kuo A."/>
            <person name="Riley R."/>
            <person name="Clum A."/>
            <person name="Nolan M."/>
            <person name="Lipzen A."/>
            <person name="Salamov A."/>
            <person name="Henrissat B."/>
            <person name="Wiebenga A."/>
            <person name="De vries R.P."/>
            <person name="Grigoriev I.V."/>
            <person name="Mortensen U.H."/>
            <person name="Andersen M.R."/>
            <person name="Baker S.E."/>
        </authorList>
    </citation>
    <scope>NUCLEOTIDE SEQUENCE [LARGE SCALE GENOMIC DNA]</scope>
    <source>
        <strain evidence="3 4">CBS 313.89</strain>
    </source>
</reference>
<dbReference type="GO" id="GO:0009116">
    <property type="term" value="P:nucleoside metabolic process"/>
    <property type="evidence" value="ECO:0007669"/>
    <property type="project" value="InterPro"/>
</dbReference>